<dbReference type="GO" id="GO:0000287">
    <property type="term" value="F:magnesium ion binding"/>
    <property type="evidence" value="ECO:0007669"/>
    <property type="project" value="InterPro"/>
</dbReference>
<proteinExistence type="predicted"/>
<dbReference type="AlphaFoldDB" id="A0A1R3GBD5"/>
<evidence type="ECO:0000313" key="7">
    <source>
        <dbReference type="Proteomes" id="UP000188268"/>
    </source>
</evidence>
<dbReference type="InterPro" id="IPR008949">
    <property type="entry name" value="Isoprenoid_synthase_dom_sf"/>
</dbReference>
<dbReference type="SUPFAM" id="SSF48576">
    <property type="entry name" value="Terpenoid synthases"/>
    <property type="match status" value="1"/>
</dbReference>
<dbReference type="SFLD" id="SFLDS00005">
    <property type="entry name" value="Isoprenoid_Synthase_Type_I"/>
    <property type="match status" value="1"/>
</dbReference>
<dbReference type="FunFam" id="1.50.10.130:FF:000001">
    <property type="entry name" value="Isoprene synthase, chloroplastic"/>
    <property type="match status" value="1"/>
</dbReference>
<feature type="domain" description="Terpene synthase metal-binding" evidence="5">
    <location>
        <begin position="250"/>
        <end position="495"/>
    </location>
</feature>
<protein>
    <submittedName>
        <fullName evidence="6">Uncharacterized protein</fullName>
    </submittedName>
</protein>
<dbReference type="Pfam" id="PF01397">
    <property type="entry name" value="Terpene_synth"/>
    <property type="match status" value="1"/>
</dbReference>
<dbReference type="InterPro" id="IPR036965">
    <property type="entry name" value="Terpene_synth_N_sf"/>
</dbReference>
<dbReference type="GO" id="GO:0010333">
    <property type="term" value="F:terpene synthase activity"/>
    <property type="evidence" value="ECO:0007669"/>
    <property type="project" value="InterPro"/>
</dbReference>
<keyword evidence="1" id="KW-0479">Metal-binding</keyword>
<sequence length="553" mass="64468">MESEGAQGNEVIQRRSGGHLPTVWTAEVFNSVTSPYSYESHGTRLEELKQDVRKLLVSMKEPREQLDLINNMQRLGVAYHFEKEIKNILANLVDPNNFATDLYTVALQFRLLRQNGFSITTDVFNKFTESDGKFMDSLQEDANGLLSLYEASYLAFPDEEVLDEAQNFSTKHLLVLKEKVESNLAEEIQQSLEFPLHWRFPWTDLRDLMHIYQKMETMNIDLLEFAKLNYNLLQSVYLKEVQDLVGWWNDFNFFEKLPFGRDRLLENYFWAMGCVSPPLQCYSKLRRDIAKFAFLATFLDDIHDLYGTLDELEKYRIAVDSWDPKAAEELPEYMKVCYSAIYDHVNEMVHDALQDYGIDILPYVKDQWVWFTETHLREARWVSNGYNPTSDEYLKNAWISIGTPMSMVYDILGVLLENSINEDYLSEFVQNWSDCELVYLPSCLTRLIDDLGGAKVEMERGDNMNVIYFYMIEKGASEEEARDYVRSLIRNLWKKLNKSAAENSLRVPGIVEAALTTTRCCHRVYNYGGDWFGIQSEGIKDCIYKSYLEPIPM</sequence>
<dbReference type="InterPro" id="IPR001906">
    <property type="entry name" value="Terpene_synth_N"/>
</dbReference>
<dbReference type="InterPro" id="IPR008930">
    <property type="entry name" value="Terpenoid_cyclase/PrenylTrfase"/>
</dbReference>
<dbReference type="GO" id="GO:0016102">
    <property type="term" value="P:diterpenoid biosynthetic process"/>
    <property type="evidence" value="ECO:0007669"/>
    <property type="project" value="InterPro"/>
</dbReference>
<dbReference type="CDD" id="cd00684">
    <property type="entry name" value="Terpene_cyclase_plant_C1"/>
    <property type="match status" value="1"/>
</dbReference>
<dbReference type="InterPro" id="IPR034741">
    <property type="entry name" value="Terpene_cyclase-like_1_C"/>
</dbReference>
<dbReference type="InterPro" id="IPR044814">
    <property type="entry name" value="Terpene_cyclase_plant_C1"/>
</dbReference>
<evidence type="ECO:0000259" key="4">
    <source>
        <dbReference type="Pfam" id="PF01397"/>
    </source>
</evidence>
<name>A0A1R3GBD5_COCAP</name>
<gene>
    <name evidence="6" type="ORF">CCACVL1_27314</name>
</gene>
<reference evidence="6 7" key="1">
    <citation type="submission" date="2013-09" db="EMBL/GenBank/DDBJ databases">
        <title>Corchorus capsularis genome sequencing.</title>
        <authorList>
            <person name="Alam M."/>
            <person name="Haque M.S."/>
            <person name="Islam M.S."/>
            <person name="Emdad E.M."/>
            <person name="Islam M.M."/>
            <person name="Ahmed B."/>
            <person name="Halim A."/>
            <person name="Hossen Q.M.M."/>
            <person name="Hossain M.Z."/>
            <person name="Ahmed R."/>
            <person name="Khan M.M."/>
            <person name="Islam R."/>
            <person name="Rashid M.M."/>
            <person name="Khan S.A."/>
            <person name="Rahman M.S."/>
            <person name="Alam M."/>
        </authorList>
    </citation>
    <scope>NUCLEOTIDE SEQUENCE [LARGE SCALE GENOMIC DNA]</scope>
    <source>
        <strain evidence="7">cv. CVL-1</strain>
        <tissue evidence="6">Whole seedling</tissue>
    </source>
</reference>
<dbReference type="Gramene" id="OMO55320">
    <property type="protein sequence ID" value="OMO55320"/>
    <property type="gene ID" value="CCACVL1_27314"/>
</dbReference>
<keyword evidence="2" id="KW-0460">Magnesium</keyword>
<dbReference type="InterPro" id="IPR005630">
    <property type="entry name" value="Terpene_synthase_metal-bd"/>
</dbReference>
<feature type="domain" description="Terpene synthase N-terminal" evidence="4">
    <location>
        <begin position="24"/>
        <end position="192"/>
    </location>
</feature>
<dbReference type="SUPFAM" id="SSF48239">
    <property type="entry name" value="Terpenoid cyclases/Protein prenyltransferases"/>
    <property type="match status" value="1"/>
</dbReference>
<dbReference type="Pfam" id="PF03936">
    <property type="entry name" value="Terpene_synth_C"/>
    <property type="match status" value="1"/>
</dbReference>
<dbReference type="OMA" id="HIREARW"/>
<evidence type="ECO:0000256" key="3">
    <source>
        <dbReference type="ARBA" id="ARBA00023239"/>
    </source>
</evidence>
<keyword evidence="7" id="KW-1185">Reference proteome</keyword>
<accession>A0A1R3GBD5</accession>
<evidence type="ECO:0000256" key="2">
    <source>
        <dbReference type="ARBA" id="ARBA00022842"/>
    </source>
</evidence>
<dbReference type="Gene3D" id="1.50.10.130">
    <property type="entry name" value="Terpene synthase, N-terminal domain"/>
    <property type="match status" value="1"/>
</dbReference>
<dbReference type="InterPro" id="IPR050148">
    <property type="entry name" value="Terpene_synthase-like"/>
</dbReference>
<evidence type="ECO:0000313" key="6">
    <source>
        <dbReference type="EMBL" id="OMO55320.1"/>
    </source>
</evidence>
<dbReference type="PANTHER" id="PTHR31225:SF218">
    <property type="entry name" value="GERANIOL SYNTHASE, CHLOROPLASTIC-LIKE"/>
    <property type="match status" value="1"/>
</dbReference>
<keyword evidence="3" id="KW-0456">Lyase</keyword>
<evidence type="ECO:0000259" key="5">
    <source>
        <dbReference type="Pfam" id="PF03936"/>
    </source>
</evidence>
<dbReference type="PANTHER" id="PTHR31225">
    <property type="entry name" value="OS04G0344100 PROTEIN-RELATED"/>
    <property type="match status" value="1"/>
</dbReference>
<organism evidence="6 7">
    <name type="scientific">Corchorus capsularis</name>
    <name type="common">Jute</name>
    <dbReference type="NCBI Taxonomy" id="210143"/>
    <lineage>
        <taxon>Eukaryota</taxon>
        <taxon>Viridiplantae</taxon>
        <taxon>Streptophyta</taxon>
        <taxon>Embryophyta</taxon>
        <taxon>Tracheophyta</taxon>
        <taxon>Spermatophyta</taxon>
        <taxon>Magnoliopsida</taxon>
        <taxon>eudicotyledons</taxon>
        <taxon>Gunneridae</taxon>
        <taxon>Pentapetalae</taxon>
        <taxon>rosids</taxon>
        <taxon>malvids</taxon>
        <taxon>Malvales</taxon>
        <taxon>Malvaceae</taxon>
        <taxon>Grewioideae</taxon>
        <taxon>Apeibeae</taxon>
        <taxon>Corchorus</taxon>
    </lineage>
</organism>
<dbReference type="SFLD" id="SFLDG01019">
    <property type="entry name" value="Terpene_Cyclase_Like_1_C_Termi"/>
    <property type="match status" value="1"/>
</dbReference>
<dbReference type="Proteomes" id="UP000188268">
    <property type="component" value="Unassembled WGS sequence"/>
</dbReference>
<dbReference type="EMBL" id="AWWV01014706">
    <property type="protein sequence ID" value="OMO55320.1"/>
    <property type="molecule type" value="Genomic_DNA"/>
</dbReference>
<dbReference type="Gene3D" id="1.10.600.10">
    <property type="entry name" value="Farnesyl Diphosphate Synthase"/>
    <property type="match status" value="1"/>
</dbReference>
<comment type="caution">
    <text evidence="6">The sequence shown here is derived from an EMBL/GenBank/DDBJ whole genome shotgun (WGS) entry which is preliminary data.</text>
</comment>
<dbReference type="STRING" id="210143.A0A1R3GBD5"/>
<dbReference type="OrthoDB" id="1936865at2759"/>
<evidence type="ECO:0000256" key="1">
    <source>
        <dbReference type="ARBA" id="ARBA00022723"/>
    </source>
</evidence>